<feature type="compositionally biased region" description="Low complexity" evidence="1">
    <location>
        <begin position="397"/>
        <end position="408"/>
    </location>
</feature>
<accession>A0A439CWK2</accession>
<dbReference type="InterPro" id="IPR000073">
    <property type="entry name" value="AB_hydrolase_1"/>
</dbReference>
<sequence length="886" mass="96417">MEYYSTDRGIPGSNSVSYSGPTSSTTTTTSTVPRPPRISSRRRPIDPSMHLQLRDSDRDRVHIPPASPEVISSLITSLSAISQPANKHFDDPSLSIPSPISPIDGSFGVEYGAYMHALERLQEEEDINDLAASPPVIRTSKPPSGFSPITAPKSPRRETSHSLKSLLRSRPSSKGSASASSSHDDTQTIGNLSIERGVSAPPDSRKSSSHDSWGVKLGRGHKGLLYMGSRERLRAGESEKKRSTSGGMISKSSSLSNLSPRPDQTLFETSISEEPTFPDPHEPPSDHGPSPDAVHTLRPIPLRDSSLRRTGQNAKRSSRKSSRHRSEESIPEDQGPSEPKSRKTHRQASDAKTKKRHEDILMGDVMDPSRENLAATKGSHDPSFKYEKAATGQPLEAPGADDGAPSPAIYQNKRHSSQGADRRKSGRGTPDPADVMGPKRSSSGLQRLSAGAKGSEAIDNAKDTIMSDPVVGYERPGSADSIDDAVESYLCSPRLSQKIRHPQTGRVISFSEVGDPKGSAVFCCVGMGLTRYITTFYDELALSLNLRLITPDRPGVGDSEAYDGTTTPLSWPDDVYAICQTLKITKFSILAHSAGAIYALATALRMPQHIRGRIHLLAPWIPPSQMNVFGTTQVMPPTNAIPTSQRILRALPTPFLKAANSSFMTATSSSITSSLPKNSPRRGKRKSSAPQGRDTGASNKHDVVSGIDKENLPHNADMKASSPRDLAPADRSREADEDRNAQDAVIDAASDALADKERQTIYDQRLTHAIWDLSTTGANPAVDLLVCLERRHTIGFRYVDITRPVVIHHGSRDTRVPVDNVRWLGKAMRRCEVRVLEGETHGLMASASVMSSVLMEISQEWDDWTKLTNPKRTEERGRSTRATTAR</sequence>
<dbReference type="STRING" id="363999.A0A439CWK2"/>
<dbReference type="Proteomes" id="UP000286045">
    <property type="component" value="Unassembled WGS sequence"/>
</dbReference>
<reference evidence="3 4" key="1">
    <citation type="submission" date="2018-12" db="EMBL/GenBank/DDBJ databases">
        <title>Draft genome sequence of Xylaria grammica IHI A82.</title>
        <authorList>
            <person name="Buettner E."/>
            <person name="Kellner H."/>
        </authorList>
    </citation>
    <scope>NUCLEOTIDE SEQUENCE [LARGE SCALE GENOMIC DNA]</scope>
    <source>
        <strain evidence="3 4">IHI A82</strain>
    </source>
</reference>
<feature type="compositionally biased region" description="Polar residues" evidence="1">
    <location>
        <begin position="667"/>
        <end position="677"/>
    </location>
</feature>
<organism evidence="3 4">
    <name type="scientific">Xylaria grammica</name>
    <dbReference type="NCBI Taxonomy" id="363999"/>
    <lineage>
        <taxon>Eukaryota</taxon>
        <taxon>Fungi</taxon>
        <taxon>Dikarya</taxon>
        <taxon>Ascomycota</taxon>
        <taxon>Pezizomycotina</taxon>
        <taxon>Sordariomycetes</taxon>
        <taxon>Xylariomycetidae</taxon>
        <taxon>Xylariales</taxon>
        <taxon>Xylariaceae</taxon>
        <taxon>Xylaria</taxon>
    </lineage>
</organism>
<feature type="compositionally biased region" description="Basic and acidic residues" evidence="1">
    <location>
        <begin position="727"/>
        <end position="741"/>
    </location>
</feature>
<dbReference type="Gene3D" id="3.40.50.1820">
    <property type="entry name" value="alpha/beta hydrolase"/>
    <property type="match status" value="1"/>
</dbReference>
<dbReference type="InterPro" id="IPR050471">
    <property type="entry name" value="AB_hydrolase"/>
</dbReference>
<feature type="compositionally biased region" description="Basic and acidic residues" evidence="1">
    <location>
        <begin position="229"/>
        <end position="242"/>
    </location>
</feature>
<name>A0A439CWK2_9PEZI</name>
<proteinExistence type="predicted"/>
<dbReference type="Pfam" id="PF00561">
    <property type="entry name" value="Abhydrolase_1"/>
    <property type="match status" value="1"/>
</dbReference>
<dbReference type="AlphaFoldDB" id="A0A439CWK2"/>
<feature type="compositionally biased region" description="Low complexity" evidence="1">
    <location>
        <begin position="244"/>
        <end position="259"/>
    </location>
</feature>
<feature type="region of interest" description="Disordered" evidence="1">
    <location>
        <begin position="1"/>
        <end position="64"/>
    </location>
</feature>
<feature type="compositionally biased region" description="Low complexity" evidence="1">
    <location>
        <begin position="21"/>
        <end position="32"/>
    </location>
</feature>
<dbReference type="PANTHER" id="PTHR43433">
    <property type="entry name" value="HYDROLASE, ALPHA/BETA FOLD FAMILY PROTEIN"/>
    <property type="match status" value="1"/>
</dbReference>
<feature type="region of interest" description="Disordered" evidence="1">
    <location>
        <begin position="134"/>
        <end position="455"/>
    </location>
</feature>
<feature type="compositionally biased region" description="Basic and acidic residues" evidence="1">
    <location>
        <begin position="52"/>
        <end position="62"/>
    </location>
</feature>
<feature type="compositionally biased region" description="Low complexity" evidence="1">
    <location>
        <begin position="162"/>
        <end position="181"/>
    </location>
</feature>
<dbReference type="PANTHER" id="PTHR43433:SF10">
    <property type="entry name" value="AB HYDROLASE-1 DOMAIN-CONTAINING PROTEIN"/>
    <property type="match status" value="1"/>
</dbReference>
<evidence type="ECO:0000313" key="3">
    <source>
        <dbReference type="EMBL" id="RWA06565.1"/>
    </source>
</evidence>
<evidence type="ECO:0000256" key="1">
    <source>
        <dbReference type="SAM" id="MobiDB-lite"/>
    </source>
</evidence>
<keyword evidence="4" id="KW-1185">Reference proteome</keyword>
<evidence type="ECO:0000259" key="2">
    <source>
        <dbReference type="Pfam" id="PF00561"/>
    </source>
</evidence>
<feature type="region of interest" description="Disordered" evidence="1">
    <location>
        <begin position="667"/>
        <end position="742"/>
    </location>
</feature>
<feature type="compositionally biased region" description="Basic and acidic residues" evidence="1">
    <location>
        <begin position="347"/>
        <end position="360"/>
    </location>
</feature>
<gene>
    <name evidence="3" type="ORF">EKO27_g8538</name>
</gene>
<dbReference type="EMBL" id="RYZI01000325">
    <property type="protein sequence ID" value="RWA06565.1"/>
    <property type="molecule type" value="Genomic_DNA"/>
</dbReference>
<feature type="domain" description="AB hydrolase-1" evidence="2">
    <location>
        <begin position="545"/>
        <end position="626"/>
    </location>
</feature>
<dbReference type="InterPro" id="IPR029058">
    <property type="entry name" value="AB_hydrolase_fold"/>
</dbReference>
<feature type="compositionally biased region" description="Basic and acidic residues" evidence="1">
    <location>
        <begin position="378"/>
        <end position="388"/>
    </location>
</feature>
<protein>
    <recommendedName>
        <fullName evidence="2">AB hydrolase-1 domain-containing protein</fullName>
    </recommendedName>
</protein>
<evidence type="ECO:0000313" key="4">
    <source>
        <dbReference type="Proteomes" id="UP000286045"/>
    </source>
</evidence>
<comment type="caution">
    <text evidence="3">The sequence shown here is derived from an EMBL/GenBank/DDBJ whole genome shotgun (WGS) entry which is preliminary data.</text>
</comment>
<feature type="compositionally biased region" description="Basic and acidic residues" evidence="1">
    <location>
        <begin position="699"/>
        <end position="712"/>
    </location>
</feature>
<dbReference type="SUPFAM" id="SSF53474">
    <property type="entry name" value="alpha/beta-Hydrolases"/>
    <property type="match status" value="1"/>
</dbReference>